<dbReference type="GO" id="GO:0042790">
    <property type="term" value="P:nucleolar large rRNA transcription by RNA polymerase I"/>
    <property type="evidence" value="ECO:0007669"/>
    <property type="project" value="TreeGrafter"/>
</dbReference>
<feature type="compositionally biased region" description="Basic residues" evidence="1">
    <location>
        <begin position="705"/>
        <end position="717"/>
    </location>
</feature>
<evidence type="ECO:0000256" key="1">
    <source>
        <dbReference type="SAM" id="MobiDB-lite"/>
    </source>
</evidence>
<reference evidence="3" key="1">
    <citation type="journal article" date="2021" name="G3 (Bethesda)">
        <title>Genomic diversity, chromosomal rearrangements, and interspecies hybridization in the ogataea polymorpha species complex.</title>
        <authorList>
            <person name="Hanson S.J."/>
            <person name="Cinneide E.O."/>
            <person name="Salzberg L.I."/>
            <person name="Wolfe K.H."/>
            <person name="McGowan J."/>
            <person name="Fitzpatrick D.A."/>
            <person name="Matlin K."/>
        </authorList>
    </citation>
    <scope>NUCLEOTIDE SEQUENCE</scope>
    <source>
        <strain evidence="3">83-405-1</strain>
    </source>
</reference>
<feature type="domain" description="RRN6 beta-propeller" evidence="2">
    <location>
        <begin position="151"/>
        <end position="391"/>
    </location>
</feature>
<feature type="compositionally biased region" description="Basic and acidic residues" evidence="1">
    <location>
        <begin position="611"/>
        <end position="622"/>
    </location>
</feature>
<dbReference type="PANTHER" id="PTHR28221:SF2">
    <property type="entry name" value="RNA POLYMERASE I-SPECIFIC TRANSCRIPTION INITIATION FACTOR RRN6"/>
    <property type="match status" value="1"/>
</dbReference>
<comment type="caution">
    <text evidence="3">The sequence shown here is derived from an EMBL/GenBank/DDBJ whole genome shotgun (WGS) entry which is preliminary data.</text>
</comment>
<feature type="compositionally biased region" description="Low complexity" evidence="1">
    <location>
        <begin position="664"/>
        <end position="692"/>
    </location>
</feature>
<dbReference type="Proteomes" id="UP000738402">
    <property type="component" value="Unassembled WGS sequence"/>
</dbReference>
<accession>A0AAN6D605</accession>
<feature type="region of interest" description="Disordered" evidence="1">
    <location>
        <begin position="611"/>
        <end position="717"/>
    </location>
</feature>
<sequence>MWPGKNTHLTYGVDGSCTYDRATDSFDFPRLREPKRNQLRPVKDSFHCLVPAQLKQKSPDIGAGSVKLASEIVEQSTDTYFVPKEVLKKGHQESLAALDRKIYDPTYGDLLAVLRYTVPRASTDVLISATGPYGDIVAVSILDSGRLPSLSSTKAVRFSSRIRQIFTIPETHYFGVRTSVSVCIFEARVESKFSVGVARLVEIPQKSLAGQAFAHACVCPRMEAYLALVDVKGNFGLFKLVRRDLDRNFNDYKRLYLSSIHDPAELSNFKKLQFAHRNDELLVMSRSSLHVWSPGTQNCKVVANYWTRLLDLAVPAGQHDYCILLTTREVSVVDMSGFELVLGWSHHLDQQDLSLKLSVQSYDGRFECHIISQATPLVCVVTFGFERQRARVVGDPYFYVPHPSEPLQSIVFVDYGAAPVYLQLTKDLEISRAHMERADRPVEVPERTPPSQPPAIAAVGRNPEPAKQNDAEESVAQLVARFAQSDDAYLSLASIVPTSGAVPSNLESLVAQNGWAVYCASERVFSDVGQIDRLHTVPETLFRLLRPFENRGTRLRDILQSKRDTCLDRISTNLGLSLLTVHKQDQGDHGIEAIRSQLPVELAALLDQWRPHEPQDTSRFSHAEPLSQVPAISTSQSSKRKLKARPAKLAGLSQRLSQSRSPGSSQINASSPASSQIASPPSSQPEAPVSSQLRSSLLTQGTSSQKKRKKRKLGGFM</sequence>
<name>A0AAN6D605_9ASCO</name>
<proteinExistence type="predicted"/>
<feature type="compositionally biased region" description="Polar residues" evidence="1">
    <location>
        <begin position="693"/>
        <end position="704"/>
    </location>
</feature>
<dbReference type="GO" id="GO:0001163">
    <property type="term" value="F:RNA polymerase I transcription regulatory region sequence-specific DNA binding"/>
    <property type="evidence" value="ECO:0007669"/>
    <property type="project" value="TreeGrafter"/>
</dbReference>
<organism evidence="3 4">
    <name type="scientific">Ogataea haglerorum</name>
    <dbReference type="NCBI Taxonomy" id="1937702"/>
    <lineage>
        <taxon>Eukaryota</taxon>
        <taxon>Fungi</taxon>
        <taxon>Dikarya</taxon>
        <taxon>Ascomycota</taxon>
        <taxon>Saccharomycotina</taxon>
        <taxon>Pichiomycetes</taxon>
        <taxon>Pichiales</taxon>
        <taxon>Pichiaceae</taxon>
        <taxon>Ogataea</taxon>
    </lineage>
</organism>
<feature type="compositionally biased region" description="Polar residues" evidence="1">
    <location>
        <begin position="654"/>
        <end position="663"/>
    </location>
</feature>
<dbReference type="EMBL" id="JAHLUH010000006">
    <property type="protein sequence ID" value="KAG7727642.1"/>
    <property type="molecule type" value="Genomic_DNA"/>
</dbReference>
<feature type="region of interest" description="Disordered" evidence="1">
    <location>
        <begin position="438"/>
        <end position="467"/>
    </location>
</feature>
<dbReference type="PANTHER" id="PTHR28221">
    <property type="entry name" value="RNA POLYMERASE I-SPECIFIC TRANSCRIPTION INITIATION FACTOR RRN6"/>
    <property type="match status" value="1"/>
</dbReference>
<evidence type="ECO:0000313" key="3">
    <source>
        <dbReference type="EMBL" id="KAG7727642.1"/>
    </source>
</evidence>
<dbReference type="GO" id="GO:0070860">
    <property type="term" value="C:RNA polymerase I core factor complex"/>
    <property type="evidence" value="ECO:0007669"/>
    <property type="project" value="TreeGrafter"/>
</dbReference>
<dbReference type="AlphaFoldDB" id="A0AAN6D605"/>
<dbReference type="InterPro" id="IPR019350">
    <property type="entry name" value="RNA_pol_I-sp_TIF_RRN6-like"/>
</dbReference>
<protein>
    <recommendedName>
        <fullName evidence="2">RRN6 beta-propeller domain-containing protein</fullName>
    </recommendedName>
</protein>
<gene>
    <name evidence="3" type="ORF">KL933_002576</name>
</gene>
<dbReference type="Pfam" id="PF10214">
    <property type="entry name" value="Rrn6_beta-prop"/>
    <property type="match status" value="1"/>
</dbReference>
<dbReference type="GO" id="GO:0001179">
    <property type="term" value="F:RNA polymerase I general transcription initiation factor binding"/>
    <property type="evidence" value="ECO:0007669"/>
    <property type="project" value="TreeGrafter"/>
</dbReference>
<evidence type="ECO:0000313" key="4">
    <source>
        <dbReference type="Proteomes" id="UP000738402"/>
    </source>
</evidence>
<dbReference type="InterPro" id="IPR048535">
    <property type="entry name" value="RRN6_beta-prop"/>
</dbReference>
<evidence type="ECO:0000259" key="2">
    <source>
        <dbReference type="Pfam" id="PF10214"/>
    </source>
</evidence>